<evidence type="ECO:0000313" key="2">
    <source>
        <dbReference type="EMBL" id="SOB60408.1"/>
    </source>
</evidence>
<keyword evidence="1" id="KW-0472">Membrane</keyword>
<dbReference type="RefSeq" id="WP_097013137.1">
    <property type="nucleotide sequence ID" value="NZ_LT907975.1"/>
</dbReference>
<dbReference type="EMBL" id="LT907975">
    <property type="protein sequence ID" value="SOB60408.1"/>
    <property type="molecule type" value="Genomic_DNA"/>
</dbReference>
<dbReference type="OrthoDB" id="4394845at2"/>
<organism evidence="2 3">
    <name type="scientific">Pseudodesulfovibrio profundus</name>
    <dbReference type="NCBI Taxonomy" id="57320"/>
    <lineage>
        <taxon>Bacteria</taxon>
        <taxon>Pseudomonadati</taxon>
        <taxon>Thermodesulfobacteriota</taxon>
        <taxon>Desulfovibrionia</taxon>
        <taxon>Desulfovibrionales</taxon>
        <taxon>Desulfovibrionaceae</taxon>
    </lineage>
</organism>
<reference evidence="3" key="1">
    <citation type="submission" date="2017-09" db="EMBL/GenBank/DDBJ databases">
        <authorList>
            <person name="Regsiter A."/>
            <person name="William W."/>
        </authorList>
    </citation>
    <scope>NUCLEOTIDE SEQUENCE [LARGE SCALE GENOMIC DNA]</scope>
    <source>
        <strain evidence="3">500-1</strain>
    </source>
</reference>
<dbReference type="KEGG" id="pprf:DPRO_3492"/>
<feature type="transmembrane region" description="Helical" evidence="1">
    <location>
        <begin position="138"/>
        <end position="160"/>
    </location>
</feature>
<dbReference type="InterPro" id="IPR007059">
    <property type="entry name" value="DmsC"/>
</dbReference>
<dbReference type="Proteomes" id="UP000219215">
    <property type="component" value="Chromosome DPRO"/>
</dbReference>
<protein>
    <submittedName>
        <fullName evidence="2">DMSO reductase anchor subunit (DmsC)</fullName>
    </submittedName>
</protein>
<evidence type="ECO:0000256" key="1">
    <source>
        <dbReference type="SAM" id="Phobius"/>
    </source>
</evidence>
<proteinExistence type="predicted"/>
<dbReference type="PANTHER" id="PTHR38095">
    <property type="entry name" value="ANAEROBIC DIMETHYL SULFOXIDE REDUCTASE CHAIN YNFH"/>
    <property type="match status" value="1"/>
</dbReference>
<keyword evidence="1" id="KW-1133">Transmembrane helix</keyword>
<name>A0A2C8FES9_9BACT</name>
<feature type="transmembrane region" description="Helical" evidence="1">
    <location>
        <begin position="82"/>
        <end position="100"/>
    </location>
</feature>
<feature type="transmembrane region" description="Helical" evidence="1">
    <location>
        <begin position="202"/>
        <end position="224"/>
    </location>
</feature>
<dbReference type="GO" id="GO:0005886">
    <property type="term" value="C:plasma membrane"/>
    <property type="evidence" value="ECO:0007669"/>
    <property type="project" value="TreeGrafter"/>
</dbReference>
<accession>A0A2C8FES9</accession>
<gene>
    <name evidence="2" type="ORF">DPRO_3492</name>
</gene>
<feature type="transmembrane region" description="Helical" evidence="1">
    <location>
        <begin position="166"/>
        <end position="190"/>
    </location>
</feature>
<evidence type="ECO:0000313" key="3">
    <source>
        <dbReference type="Proteomes" id="UP000219215"/>
    </source>
</evidence>
<dbReference type="Pfam" id="PF04976">
    <property type="entry name" value="DmsC"/>
    <property type="match status" value="1"/>
</dbReference>
<dbReference type="GO" id="GO:0019645">
    <property type="term" value="P:anaerobic electron transport chain"/>
    <property type="evidence" value="ECO:0007669"/>
    <property type="project" value="InterPro"/>
</dbReference>
<keyword evidence="3" id="KW-1185">Reference proteome</keyword>
<keyword evidence="1" id="KW-0812">Transmembrane</keyword>
<dbReference type="GO" id="GO:0009390">
    <property type="term" value="C:dimethyl sulfoxide reductase complex"/>
    <property type="evidence" value="ECO:0007669"/>
    <property type="project" value="TreeGrafter"/>
</dbReference>
<feature type="transmembrane region" description="Helical" evidence="1">
    <location>
        <begin position="42"/>
        <end position="61"/>
    </location>
</feature>
<dbReference type="PANTHER" id="PTHR38095:SF2">
    <property type="entry name" value="ANAEROBIC DIMETHYL SULFOXIDE REDUCTASE CHAIN C"/>
    <property type="match status" value="1"/>
</dbReference>
<dbReference type="AlphaFoldDB" id="A0A2C8FES9"/>
<feature type="transmembrane region" description="Helical" evidence="1">
    <location>
        <begin position="106"/>
        <end position="126"/>
    </location>
</feature>
<sequence>MQSMELSLVIFTVLSQVAIGMTFMRALGTVSGPDEGDAKKEWQMVAGLMVVGMIASLFHLGHPEGAINAIAHLNKAWLSREVLFAGAFAGLAVLAAVLSGSEGKPVFAWGGVVLGLGLILSAGMTYAPPALPAVNNALPALFFLISAVMLGAGFASWFAGEARQPMLARVFTSAAVVGLVLYLAAPCIWLSGSTVMRMTAEAWLGSGFYWAHIGVLIVSLGVIWKTRTIPVWLPVLALAGELLGRAGFFADTIHTAANMGGLY</sequence>
<dbReference type="GO" id="GO:0009389">
    <property type="term" value="F:dimethyl sulfoxide reductase activity"/>
    <property type="evidence" value="ECO:0007669"/>
    <property type="project" value="TreeGrafter"/>
</dbReference>